<dbReference type="AlphaFoldDB" id="A0A183T085"/>
<accession>A0A183T085</accession>
<sequence length="1209" mass="132925">MLLPMLGIYQEYVRNHHYSLQVLAEYKQKEEFTRVLKRWEEKPQCDGRSIESFLTFPMYQVIHDEVSETESIRKNLAIERMFSEGCDVLLDASQIFVRQGEVFGTSSREDSVESNQIEENATTQSPTTTPTLTQVASTQQALTDTSPPNDEVPSKPTTANLGTLPAKLAQGSLMATALALSTATQATTRLPSAEPARARRLTVLSSTTSNETATDPAGDPAEITSGGVKVSARPTTDYRPPQVNLGRRNGQVFENTGSLLESTDLQAAAEAQNEVASSSYRNRDFRITWTPDEGPPITLWLVASSLQEKEAWCSDISQVSIVSCIEQLHYSDVFSTTYSEVSSISMPFSVRADPKLFRDDANIKYQTKVNSCKMPQQYLISLRQHCCPAVLISKVRHGTLGRLLDRLLDPRFQSIDFLNTFLLTYRVFTTGVTVVAALRCFLRDPNLRLSNLKIDLKLMQTLLEETADQQRANQQGLADLRLRCKLQRRVSTGMIDAAAAASVVVVKRQVVSRVLPPSSGMVSNPQQESDADERIAEGQMEVGEKAGMTTRHPQQRGSPKRAVSAFARLEGVTLVQIEQQAAAAAAIRAKETQPVKEDEPRPCRRVRVSFSTSSPVADGEVIANAEVEETEEADVKMPATSLLNRSQESLERKSNHSFGTSLGSGLTTVPEHDVTSPDSTSGGVMNNNGAVLDPQQSSVGGVNPTPTAYDGEQTAPDYRFYPGVTVQSRGDENQPKDTDEDSIEAHKLSLSQRSSEQYSLNSSSSGAFETTTENLKQRRKKMPSRQTSFVSYPYSSSFRRAPRAGAIITSARLSRRRSSNWAAVKAFAIATAASASCRRLQACEGHSKPPFQRASLPAHFSLFLSSESPVAQGASNGLESDNNNSNTIRLGGMENFATTSTAAPPVTSCGSAVASAEFLLPVTSQQQQQQQSAAPAGTSQVQQLPAAKTEPGNISSTCFIPSGILVSSGGLPQKMTGSFSAAVDGPSREAVIAGMTVLRVLNVTRQWVTKYPDDFEDDHELKSNMQLLLGELLRNPRLNPNNQKVAFQLSREVLNDQLVESRVDLGRLMTPTQGTLWNPFVHNCKGTLWNPFVHNCNGTLWNPFVHNCKGTLWNPFVQNCKGTLWNPFVHNCRGTLWDHFIHIRIRDALRLLKGYSVGHRLDVVECAVLCHRFPNELLNQAWMKDGKETKAPHVMLVSKRFNEVSALQF</sequence>
<feature type="region of interest" description="Disordered" evidence="2">
    <location>
        <begin position="749"/>
        <end position="787"/>
    </location>
</feature>
<evidence type="ECO:0000313" key="6">
    <source>
        <dbReference type="WBParaSite" id="SSLN_0001024901-mRNA-1"/>
    </source>
</evidence>
<dbReference type="SUPFAM" id="SSF48366">
    <property type="entry name" value="Ras GEF"/>
    <property type="match status" value="1"/>
</dbReference>
<dbReference type="PANTHER" id="PTHR23113">
    <property type="entry name" value="GUANINE NUCLEOTIDE EXCHANGE FACTOR"/>
    <property type="match status" value="1"/>
</dbReference>
<dbReference type="WBParaSite" id="SSLN_0001024901-mRNA-1">
    <property type="protein sequence ID" value="SSLN_0001024901-mRNA-1"/>
    <property type="gene ID" value="SSLN_0001024901"/>
</dbReference>
<dbReference type="Pfam" id="PF00618">
    <property type="entry name" value="RasGEF_N"/>
    <property type="match status" value="1"/>
</dbReference>
<evidence type="ECO:0000256" key="1">
    <source>
        <dbReference type="PROSITE-ProRule" id="PRU00135"/>
    </source>
</evidence>
<dbReference type="InterPro" id="IPR023578">
    <property type="entry name" value="Ras_GEF_dom_sf"/>
</dbReference>
<feature type="domain" description="N-terminal Ras-GEF" evidence="3">
    <location>
        <begin position="391"/>
        <end position="511"/>
    </location>
</feature>
<evidence type="ECO:0000313" key="4">
    <source>
        <dbReference type="EMBL" id="VDL96268.1"/>
    </source>
</evidence>
<feature type="region of interest" description="Disordered" evidence="2">
    <location>
        <begin position="926"/>
        <end position="949"/>
    </location>
</feature>
<feature type="compositionally biased region" description="Polar residues" evidence="2">
    <location>
        <begin position="139"/>
        <end position="148"/>
    </location>
</feature>
<dbReference type="SUPFAM" id="SSF48065">
    <property type="entry name" value="DBL homology domain (DH-domain)"/>
    <property type="match status" value="1"/>
</dbReference>
<feature type="compositionally biased region" description="Basic and acidic residues" evidence="2">
    <location>
        <begin position="729"/>
        <end position="742"/>
    </location>
</feature>
<gene>
    <name evidence="4" type="ORF">SSLN_LOCUS9883</name>
</gene>
<dbReference type="GO" id="GO:0005085">
    <property type="term" value="F:guanyl-nucleotide exchange factor activity"/>
    <property type="evidence" value="ECO:0007669"/>
    <property type="project" value="UniProtKB-KW"/>
</dbReference>
<feature type="region of interest" description="Disordered" evidence="2">
    <location>
        <begin position="107"/>
        <end position="162"/>
    </location>
</feature>
<dbReference type="OrthoDB" id="10254377at2759"/>
<dbReference type="Proteomes" id="UP000275846">
    <property type="component" value="Unassembled WGS sequence"/>
</dbReference>
<name>A0A183T085_SCHSO</name>
<dbReference type="InterPro" id="IPR008937">
    <property type="entry name" value="Ras-like_GEF"/>
</dbReference>
<dbReference type="GO" id="GO:0007264">
    <property type="term" value="P:small GTPase-mediated signal transduction"/>
    <property type="evidence" value="ECO:0007669"/>
    <property type="project" value="InterPro"/>
</dbReference>
<keyword evidence="5" id="KW-1185">Reference proteome</keyword>
<dbReference type="InterPro" id="IPR000219">
    <property type="entry name" value="DH_dom"/>
</dbReference>
<reference evidence="6" key="1">
    <citation type="submission" date="2016-06" db="UniProtKB">
        <authorList>
            <consortium name="WormBaseParasite"/>
        </authorList>
    </citation>
    <scope>IDENTIFICATION</scope>
</reference>
<dbReference type="InterPro" id="IPR035899">
    <property type="entry name" value="DBL_dom_sf"/>
</dbReference>
<organism evidence="6">
    <name type="scientific">Schistocephalus solidus</name>
    <name type="common">Tapeworm</name>
    <dbReference type="NCBI Taxonomy" id="70667"/>
    <lineage>
        <taxon>Eukaryota</taxon>
        <taxon>Metazoa</taxon>
        <taxon>Spiralia</taxon>
        <taxon>Lophotrochozoa</taxon>
        <taxon>Platyhelminthes</taxon>
        <taxon>Cestoda</taxon>
        <taxon>Eucestoda</taxon>
        <taxon>Diphyllobothriidea</taxon>
        <taxon>Diphyllobothriidae</taxon>
        <taxon>Schistocephalus</taxon>
    </lineage>
</organism>
<feature type="region of interest" description="Disordered" evidence="2">
    <location>
        <begin position="205"/>
        <end position="249"/>
    </location>
</feature>
<keyword evidence="1" id="KW-0344">Guanine-nucleotide releasing factor</keyword>
<dbReference type="Gene3D" id="1.20.900.10">
    <property type="entry name" value="Dbl homology (DH) domain"/>
    <property type="match status" value="1"/>
</dbReference>
<reference evidence="4 5" key="2">
    <citation type="submission" date="2018-11" db="EMBL/GenBank/DDBJ databases">
        <authorList>
            <consortium name="Pathogen Informatics"/>
        </authorList>
    </citation>
    <scope>NUCLEOTIDE SEQUENCE [LARGE SCALE GENOMIC DNA]</scope>
    <source>
        <strain evidence="4 5">NST_G2</strain>
    </source>
</reference>
<dbReference type="PROSITE" id="PS50212">
    <property type="entry name" value="RASGEF_NTER"/>
    <property type="match status" value="1"/>
</dbReference>
<dbReference type="STRING" id="70667.A0A183T085"/>
<feature type="compositionally biased region" description="Low complexity" evidence="2">
    <location>
        <begin position="751"/>
        <end position="765"/>
    </location>
</feature>
<feature type="compositionally biased region" description="Polar residues" evidence="2">
    <location>
        <begin position="676"/>
        <end position="706"/>
    </location>
</feature>
<dbReference type="Gene3D" id="1.20.870.10">
    <property type="entry name" value="Son of sevenless (SoS) protein Chain: S domain 1"/>
    <property type="match status" value="1"/>
</dbReference>
<dbReference type="EMBL" id="UYSU01035515">
    <property type="protein sequence ID" value="VDL96268.1"/>
    <property type="molecule type" value="Genomic_DNA"/>
</dbReference>
<feature type="compositionally biased region" description="Low complexity" evidence="2">
    <location>
        <begin position="121"/>
        <end position="138"/>
    </location>
</feature>
<protein>
    <submittedName>
        <fullName evidence="6">N-terminal Ras-GEF domain-containing protein</fullName>
    </submittedName>
</protein>
<feature type="region of interest" description="Disordered" evidence="2">
    <location>
        <begin position="723"/>
        <end position="742"/>
    </location>
</feature>
<evidence type="ECO:0000256" key="2">
    <source>
        <dbReference type="SAM" id="MobiDB-lite"/>
    </source>
</evidence>
<evidence type="ECO:0000313" key="5">
    <source>
        <dbReference type="Proteomes" id="UP000275846"/>
    </source>
</evidence>
<dbReference type="PANTHER" id="PTHR23113:SF99">
    <property type="entry name" value="RASGEF DOMAIN-CONTAINING PROTEIN"/>
    <property type="match status" value="1"/>
</dbReference>
<evidence type="ECO:0000259" key="3">
    <source>
        <dbReference type="PROSITE" id="PS50212"/>
    </source>
</evidence>
<dbReference type="InterPro" id="IPR000651">
    <property type="entry name" value="Ras-like_Gua-exchang_fac_N"/>
</dbReference>
<feature type="compositionally biased region" description="Polar residues" evidence="2">
    <location>
        <begin position="656"/>
        <end position="667"/>
    </location>
</feature>
<proteinExistence type="predicted"/>
<feature type="region of interest" description="Disordered" evidence="2">
    <location>
        <begin position="630"/>
        <end position="718"/>
    </location>
</feature>
<dbReference type="Pfam" id="PF00621">
    <property type="entry name" value="RhoGEF"/>
    <property type="match status" value="1"/>
</dbReference>